<dbReference type="Gene3D" id="3.40.50.410">
    <property type="entry name" value="von Willebrand factor, type A domain"/>
    <property type="match status" value="1"/>
</dbReference>
<dbReference type="PROSITE" id="PS51257">
    <property type="entry name" value="PROKAR_LIPOPROTEIN"/>
    <property type="match status" value="1"/>
</dbReference>
<sequence length="776" mass="83818">MRNYLMTLAAVVSLNGFAYSCSMQTVKANDKNTATAVAADKATKLNELLKNMAAIEGGPDGAIGARFNRRDYSSKGDVAQAIKNLPTDILESIMVVDGYGDQSVTTNYAIKNGPVKIVKGEVKKITVTGKVLDAATKEPLTGCTVGTQKDGGITQADINGNYKVTVAGGSVLTFSFVGYMSQSHKLVPGQNVVNINLAFNAKAANEVVIRGYVRRDRAITNGKSYIITGREVQDNPVGNVEQLLQGSTKGAGVYGNAGAPGMRGSVNIRGLNAVGNASMRETRIDPKYAYSSTPSPGNEDYDHISENQFTSPQTTPLSTFAVDVDKASYANVRRFINGGQLPPKNAVRIEELINYFNYNLPKPTNGEPVAIQTEIATTPWNSQHQLVRIGLRAKDVKTDMLPASNLVFLVDVSGSMNEVNKLPLVKTALKMLVDQLRPKDRVALVTYAGYVSTALASTPANEKDKIKEAIDQLGAGGSTAGGAGLMTAYQVAQKSFIKKGNNRIIMATDGDFNVGAASNKAMEELIEEERGRGISLSILGFGMGNYKDSKMELLADKGHGNYAYIDNITEATKSMVTEFGGTLFTVAKDVKLQVEFNPNTVQAYRLLGYENRLMAKEDFNNDTKLGGDMGVNHTVTALYEIIPVGVKDDFMGTVDPLKYQQTQKQAQPNGSTDIMTVKFRYKEPDGEKSRLQQVVVNARSVAINSASEDMRFAASVAGYGMLLRNSAFKQNTNFEDLIKLAKGAKGKDDNGYRAEFIRLAESTRDMMKTMAAAVNK</sequence>
<protein>
    <submittedName>
        <fullName evidence="3">von Willebrand factor type A domain-containing protein</fullName>
    </submittedName>
</protein>
<proteinExistence type="predicted"/>
<dbReference type="SMART" id="SM00327">
    <property type="entry name" value="VWA"/>
    <property type="match status" value="1"/>
</dbReference>
<evidence type="ECO:0000259" key="2">
    <source>
        <dbReference type="PROSITE" id="PS50234"/>
    </source>
</evidence>
<dbReference type="PANTHER" id="PTHR10166">
    <property type="entry name" value="VOLTAGE-DEPENDENT CALCIUM CHANNEL SUBUNIT ALPHA-2/DELTA-RELATED"/>
    <property type="match status" value="1"/>
</dbReference>
<dbReference type="Pfam" id="PF12034">
    <property type="entry name" value="YfbK_C"/>
    <property type="match status" value="1"/>
</dbReference>
<dbReference type="Pfam" id="PF12450">
    <property type="entry name" value="vWF_A"/>
    <property type="match status" value="1"/>
</dbReference>
<feature type="domain" description="VWFA" evidence="2">
    <location>
        <begin position="405"/>
        <end position="579"/>
    </location>
</feature>
<evidence type="ECO:0000256" key="1">
    <source>
        <dbReference type="SAM" id="SignalP"/>
    </source>
</evidence>
<keyword evidence="1" id="KW-0732">Signal</keyword>
<keyword evidence="4" id="KW-1185">Reference proteome</keyword>
<dbReference type="InterPro" id="IPR008969">
    <property type="entry name" value="CarboxyPept-like_regulatory"/>
</dbReference>
<dbReference type="InterPro" id="IPR022156">
    <property type="entry name" value="Uncharacterised_YfbK_N"/>
</dbReference>
<evidence type="ECO:0000313" key="3">
    <source>
        <dbReference type="EMBL" id="MFD2863571.1"/>
    </source>
</evidence>
<dbReference type="EMBL" id="JBHUON010000002">
    <property type="protein sequence ID" value="MFD2863571.1"/>
    <property type="molecule type" value="Genomic_DNA"/>
</dbReference>
<dbReference type="InterPro" id="IPR021908">
    <property type="entry name" value="YfbK_C"/>
</dbReference>
<dbReference type="SUPFAM" id="SSF49464">
    <property type="entry name" value="Carboxypeptidase regulatory domain-like"/>
    <property type="match status" value="1"/>
</dbReference>
<dbReference type="InterPro" id="IPR002035">
    <property type="entry name" value="VWF_A"/>
</dbReference>
<dbReference type="PANTHER" id="PTHR10166:SF37">
    <property type="entry name" value="STOLID, ISOFORM H"/>
    <property type="match status" value="1"/>
</dbReference>
<feature type="signal peptide" evidence="1">
    <location>
        <begin position="1"/>
        <end position="18"/>
    </location>
</feature>
<gene>
    <name evidence="3" type="ORF">ACFSYC_02620</name>
</gene>
<dbReference type="InterPro" id="IPR036465">
    <property type="entry name" value="vWFA_dom_sf"/>
</dbReference>
<dbReference type="PROSITE" id="PS50234">
    <property type="entry name" value="VWFA"/>
    <property type="match status" value="1"/>
</dbReference>
<dbReference type="InterPro" id="IPR051173">
    <property type="entry name" value="Ca_channel_alpha-2/delta"/>
</dbReference>
<dbReference type="RefSeq" id="WP_377123224.1">
    <property type="nucleotide sequence ID" value="NZ_JBHUON010000002.1"/>
</dbReference>
<dbReference type="Proteomes" id="UP001597601">
    <property type="component" value="Unassembled WGS sequence"/>
</dbReference>
<reference evidence="4" key="1">
    <citation type="journal article" date="2019" name="Int. J. Syst. Evol. Microbiol.">
        <title>The Global Catalogue of Microorganisms (GCM) 10K type strain sequencing project: providing services to taxonomists for standard genome sequencing and annotation.</title>
        <authorList>
            <consortium name="The Broad Institute Genomics Platform"/>
            <consortium name="The Broad Institute Genome Sequencing Center for Infectious Disease"/>
            <person name="Wu L."/>
            <person name="Ma J."/>
        </authorList>
    </citation>
    <scope>NUCLEOTIDE SEQUENCE [LARGE SCALE GENOMIC DNA]</scope>
    <source>
        <strain evidence="4">KCTC 52232</strain>
    </source>
</reference>
<dbReference type="SUPFAM" id="SSF56935">
    <property type="entry name" value="Porins"/>
    <property type="match status" value="1"/>
</dbReference>
<organism evidence="3 4">
    <name type="scientific">Mucilaginibacter antarcticus</name>
    <dbReference type="NCBI Taxonomy" id="1855725"/>
    <lineage>
        <taxon>Bacteria</taxon>
        <taxon>Pseudomonadati</taxon>
        <taxon>Bacteroidota</taxon>
        <taxon>Sphingobacteriia</taxon>
        <taxon>Sphingobacteriales</taxon>
        <taxon>Sphingobacteriaceae</taxon>
        <taxon>Mucilaginibacter</taxon>
    </lineage>
</organism>
<dbReference type="Pfam" id="PF00092">
    <property type="entry name" value="VWA"/>
    <property type="match status" value="1"/>
</dbReference>
<name>A0ABW5XKC4_9SPHI</name>
<evidence type="ECO:0000313" key="4">
    <source>
        <dbReference type="Proteomes" id="UP001597601"/>
    </source>
</evidence>
<accession>A0ABW5XKC4</accession>
<dbReference type="SUPFAM" id="SSF53300">
    <property type="entry name" value="vWA-like"/>
    <property type="match status" value="1"/>
</dbReference>
<dbReference type="Pfam" id="PF13715">
    <property type="entry name" value="CarbopepD_reg_2"/>
    <property type="match status" value="1"/>
</dbReference>
<feature type="chain" id="PRO_5045616050" evidence="1">
    <location>
        <begin position="19"/>
        <end position="776"/>
    </location>
</feature>
<dbReference type="CDD" id="cd01465">
    <property type="entry name" value="vWA_subgroup"/>
    <property type="match status" value="1"/>
</dbReference>
<dbReference type="Gene3D" id="2.60.40.1120">
    <property type="entry name" value="Carboxypeptidase-like, regulatory domain"/>
    <property type="match status" value="1"/>
</dbReference>
<comment type="caution">
    <text evidence="3">The sequence shown here is derived from an EMBL/GenBank/DDBJ whole genome shotgun (WGS) entry which is preliminary data.</text>
</comment>